<accession>A0A6P5T0A8</accession>
<name>A0A6P5T0A8_PRUAV</name>
<evidence type="ECO:0000313" key="2">
    <source>
        <dbReference type="RefSeq" id="XP_021819496.1"/>
    </source>
</evidence>
<protein>
    <submittedName>
        <fullName evidence="2">Uncharacterized protein LOC110761343</fullName>
    </submittedName>
</protein>
<dbReference type="PANTHER" id="PTHR47481:SF31">
    <property type="entry name" value="OS01G0873500 PROTEIN"/>
    <property type="match status" value="1"/>
</dbReference>
<sequence>MASSPSSSSSSAGVLSFPNFSTLVSTKLSETNYLLWESQVQPYLIGQNFWRFIDGSHPCPPAILTSTKDKAVDDGLNSLVSVPNPEYLTWYQNDQSLISILRSTLTEPVLAQVVGLTTSQAVWDCLRQNFSQQSLANATQLKFQLLSITKGTKTVSEYLALAKSLSDQLAAIRNPVSSDDLVSYVIRGLGPDYAMLITAIMQFPPLPTFADLRARLLAFDAQ</sequence>
<dbReference type="PANTHER" id="PTHR47481">
    <property type="match status" value="1"/>
</dbReference>
<dbReference type="RefSeq" id="XP_021819496.1">
    <property type="nucleotide sequence ID" value="XM_021963804.1"/>
</dbReference>
<dbReference type="GeneID" id="110761343"/>
<evidence type="ECO:0000313" key="1">
    <source>
        <dbReference type="Proteomes" id="UP000515124"/>
    </source>
</evidence>
<organism evidence="1 2">
    <name type="scientific">Prunus avium</name>
    <name type="common">Cherry</name>
    <name type="synonym">Cerasus avium</name>
    <dbReference type="NCBI Taxonomy" id="42229"/>
    <lineage>
        <taxon>Eukaryota</taxon>
        <taxon>Viridiplantae</taxon>
        <taxon>Streptophyta</taxon>
        <taxon>Embryophyta</taxon>
        <taxon>Tracheophyta</taxon>
        <taxon>Spermatophyta</taxon>
        <taxon>Magnoliopsida</taxon>
        <taxon>eudicotyledons</taxon>
        <taxon>Gunneridae</taxon>
        <taxon>Pentapetalae</taxon>
        <taxon>rosids</taxon>
        <taxon>fabids</taxon>
        <taxon>Rosales</taxon>
        <taxon>Rosaceae</taxon>
        <taxon>Amygdaloideae</taxon>
        <taxon>Amygdaleae</taxon>
        <taxon>Prunus</taxon>
    </lineage>
</organism>
<proteinExistence type="predicted"/>
<dbReference type="KEGG" id="pavi:110761343"/>
<reference evidence="2" key="1">
    <citation type="submission" date="2025-08" db="UniProtKB">
        <authorList>
            <consortium name="RefSeq"/>
        </authorList>
    </citation>
    <scope>IDENTIFICATION</scope>
</reference>
<dbReference type="Pfam" id="PF14223">
    <property type="entry name" value="Retrotran_gag_2"/>
    <property type="match status" value="1"/>
</dbReference>
<dbReference type="AlphaFoldDB" id="A0A6P5T0A8"/>
<keyword evidence="1" id="KW-1185">Reference proteome</keyword>
<dbReference type="Proteomes" id="UP000515124">
    <property type="component" value="Unplaced"/>
</dbReference>
<gene>
    <name evidence="2" type="primary">LOC110761343</name>
</gene>